<dbReference type="Proteomes" id="UP000039324">
    <property type="component" value="Unassembled WGS sequence"/>
</dbReference>
<evidence type="ECO:0000256" key="2">
    <source>
        <dbReference type="ARBA" id="ARBA00022692"/>
    </source>
</evidence>
<feature type="domain" description="GOST seven transmembrane" evidence="7">
    <location>
        <begin position="182"/>
        <end position="427"/>
    </location>
</feature>
<dbReference type="STRING" id="37360.A0A0G4J622"/>
<dbReference type="Pfam" id="PF06814">
    <property type="entry name" value="GOST_TM"/>
    <property type="match status" value="1"/>
</dbReference>
<geneLocation type="mitochondrion" evidence="9"/>
<dbReference type="EMBL" id="OVEO01000018">
    <property type="protein sequence ID" value="SPR01520.1"/>
    <property type="molecule type" value="Genomic_DNA"/>
</dbReference>
<name>A0A0G4J622_PLABS</name>
<protein>
    <recommendedName>
        <fullName evidence="7">GOST seven transmembrane domain-containing protein</fullName>
    </recommendedName>
</protein>
<dbReference type="AlphaFoldDB" id="A0A0G4J622"/>
<dbReference type="GO" id="GO:0005794">
    <property type="term" value="C:Golgi apparatus"/>
    <property type="evidence" value="ECO:0007669"/>
    <property type="project" value="TreeGrafter"/>
</dbReference>
<feature type="transmembrane region" description="Helical" evidence="6">
    <location>
        <begin position="324"/>
        <end position="345"/>
    </location>
</feature>
<dbReference type="OMA" id="DIYRRFT"/>
<keyword evidence="4 6" id="KW-1133">Transmembrane helix</keyword>
<dbReference type="Proteomes" id="UP000290189">
    <property type="component" value="Unassembled WGS sequence"/>
</dbReference>
<dbReference type="GO" id="GO:0016020">
    <property type="term" value="C:membrane"/>
    <property type="evidence" value="ECO:0007669"/>
    <property type="project" value="UniProtKB-SubCell"/>
</dbReference>
<feature type="transmembrane region" description="Helical" evidence="6">
    <location>
        <begin position="186"/>
        <end position="206"/>
    </location>
</feature>
<feature type="transmembrane region" description="Helical" evidence="6">
    <location>
        <begin position="366"/>
        <end position="387"/>
    </location>
</feature>
<evidence type="ECO:0000256" key="5">
    <source>
        <dbReference type="ARBA" id="ARBA00023136"/>
    </source>
</evidence>
<evidence type="ECO:0000313" key="10">
    <source>
        <dbReference type="Proteomes" id="UP000039324"/>
    </source>
</evidence>
<evidence type="ECO:0000313" key="8">
    <source>
        <dbReference type="EMBL" id="CEP03025.1"/>
    </source>
</evidence>
<evidence type="ECO:0000256" key="4">
    <source>
        <dbReference type="ARBA" id="ARBA00022989"/>
    </source>
</evidence>
<evidence type="ECO:0000313" key="11">
    <source>
        <dbReference type="Proteomes" id="UP000290189"/>
    </source>
</evidence>
<dbReference type="InterPro" id="IPR053937">
    <property type="entry name" value="GOST_TM"/>
</dbReference>
<organism evidence="8 10">
    <name type="scientific">Plasmodiophora brassicae</name>
    <name type="common">Clubroot disease agent</name>
    <dbReference type="NCBI Taxonomy" id="37360"/>
    <lineage>
        <taxon>Eukaryota</taxon>
        <taxon>Sar</taxon>
        <taxon>Rhizaria</taxon>
        <taxon>Endomyxa</taxon>
        <taxon>Phytomyxea</taxon>
        <taxon>Plasmodiophorida</taxon>
        <taxon>Plasmodiophoridae</taxon>
        <taxon>Plasmodiophora</taxon>
    </lineage>
</organism>
<dbReference type="EMBL" id="CDSF01000137">
    <property type="protein sequence ID" value="CEP03025.1"/>
    <property type="molecule type" value="Genomic_DNA"/>
</dbReference>
<dbReference type="InterPro" id="IPR009637">
    <property type="entry name" value="GPR107/GPR108-like"/>
</dbReference>
<keyword evidence="2 6" id="KW-0812">Transmembrane</keyword>
<evidence type="ECO:0000313" key="9">
    <source>
        <dbReference type="EMBL" id="SPR01520.1"/>
    </source>
</evidence>
<sequence>MWLWLLWVSLASAETFTYEAEPIDRGSLVDFGLSLVAPDEGDNATVTVDVRFDGQPAAAPVPISVAVVGMRPGDLPGIRDALGLKLNGRAHVCCDSDLYESKLCNRPGHLVFNPALVSVYAEDVVDGTAWYTKASVADTRFVMMIVGVCPNADTAFAPMSATMSGTVVVRHPTGMLSPIDYPYVQFYTALSFAYLALGAAWLLMNVRHRTQVMQVQHAISVVLVLCLIESFSWMTYYGTFNRTGDRPMALFAVSLVAGSVRRAVSRMLVVAVSMGFGVSKPSLGRSTNRILAAGALFAVLEALLQLSLHMATVRGAASPSQTTLLLMVPVTLMDAAFYWWTFASLSDTLDDLHTRHQIAKHDIMRSFSALLIAALVVACLFGAFRIYFVEQALQLRYWQFTYLLYDGFPQVLYFAVLLGIAALWRPGPHTRSIAYAEQITDRDVDDEFELDLQVDGDGGDLLVQKARRSRQERFEIGEE</sequence>
<dbReference type="PANTHER" id="PTHR21229">
    <property type="entry name" value="LUNG SEVEN TRANSMEMBRANE RECEPTOR"/>
    <property type="match status" value="1"/>
</dbReference>
<feature type="transmembrane region" description="Helical" evidence="6">
    <location>
        <begin position="218"/>
        <end position="236"/>
    </location>
</feature>
<dbReference type="PANTHER" id="PTHR21229:SF1">
    <property type="entry name" value="GH17801P"/>
    <property type="match status" value="1"/>
</dbReference>
<reference evidence="8 10" key="1">
    <citation type="submission" date="2015-02" db="EMBL/GenBank/DDBJ databases">
        <authorList>
            <person name="Chooi Y.-H."/>
        </authorList>
    </citation>
    <scope>NUCLEOTIDE SEQUENCE [LARGE SCALE GENOMIC DNA]</scope>
    <source>
        <strain evidence="8">E3</strain>
    </source>
</reference>
<evidence type="ECO:0000256" key="3">
    <source>
        <dbReference type="ARBA" id="ARBA00022729"/>
    </source>
</evidence>
<reference evidence="9 11" key="2">
    <citation type="submission" date="2018-03" db="EMBL/GenBank/DDBJ databases">
        <authorList>
            <person name="Fogelqvist J."/>
        </authorList>
    </citation>
    <scope>NUCLEOTIDE SEQUENCE [LARGE SCALE GENOMIC DNA]</scope>
</reference>
<keyword evidence="5 6" id="KW-0472">Membrane</keyword>
<keyword evidence="3" id="KW-0732">Signal</keyword>
<dbReference type="OrthoDB" id="19932at2759"/>
<feature type="transmembrane region" description="Helical" evidence="6">
    <location>
        <begin position="407"/>
        <end position="424"/>
    </location>
</feature>
<accession>A0A0G4J622</accession>
<feature type="transmembrane region" description="Helical" evidence="6">
    <location>
        <begin position="290"/>
        <end position="312"/>
    </location>
</feature>
<gene>
    <name evidence="8" type="ORF">PBRA_009243</name>
    <name evidence="9" type="ORF">PLBR_LOCUS8735</name>
</gene>
<evidence type="ECO:0000259" key="7">
    <source>
        <dbReference type="Pfam" id="PF06814"/>
    </source>
</evidence>
<comment type="subcellular location">
    <subcellularLocation>
        <location evidence="1">Membrane</location>
        <topology evidence="1">Multi-pass membrane protein</topology>
    </subcellularLocation>
</comment>
<evidence type="ECO:0000256" key="6">
    <source>
        <dbReference type="SAM" id="Phobius"/>
    </source>
</evidence>
<evidence type="ECO:0000256" key="1">
    <source>
        <dbReference type="ARBA" id="ARBA00004141"/>
    </source>
</evidence>
<proteinExistence type="predicted"/>
<keyword evidence="9" id="KW-0496">Mitochondrion</keyword>
<keyword evidence="10" id="KW-1185">Reference proteome</keyword>